<gene>
    <name evidence="1" type="ORF">NDU88_004644</name>
</gene>
<dbReference type="EMBL" id="JANPWB010000002">
    <property type="protein sequence ID" value="KAJ1209266.1"/>
    <property type="molecule type" value="Genomic_DNA"/>
</dbReference>
<dbReference type="Gene3D" id="3.30.70.270">
    <property type="match status" value="1"/>
</dbReference>
<keyword evidence="2" id="KW-1185">Reference proteome</keyword>
<reference evidence="1" key="1">
    <citation type="journal article" date="2022" name="bioRxiv">
        <title>Sequencing and chromosome-scale assembly of the giantPleurodeles waltlgenome.</title>
        <authorList>
            <person name="Brown T."/>
            <person name="Elewa A."/>
            <person name="Iarovenko S."/>
            <person name="Subramanian E."/>
            <person name="Araus A.J."/>
            <person name="Petzold A."/>
            <person name="Susuki M."/>
            <person name="Suzuki K.-i.T."/>
            <person name="Hayashi T."/>
            <person name="Toyoda A."/>
            <person name="Oliveira C."/>
            <person name="Osipova E."/>
            <person name="Leigh N.D."/>
            <person name="Simon A."/>
            <person name="Yun M.H."/>
        </authorList>
    </citation>
    <scope>NUCLEOTIDE SEQUENCE</scope>
    <source>
        <strain evidence="1">20211129_DDA</strain>
        <tissue evidence="1">Liver</tissue>
    </source>
</reference>
<name>A0AAV7W9K7_PLEWA</name>
<accession>A0AAV7W9K7</accession>
<comment type="caution">
    <text evidence="1">The sequence shown here is derived from an EMBL/GenBank/DDBJ whole genome shotgun (WGS) entry which is preliminary data.</text>
</comment>
<protein>
    <submittedName>
        <fullName evidence="1">Uncharacterized protein</fullName>
    </submittedName>
</protein>
<sequence>MAVILSRVIRVAKNYLLGNAKTGLTKGRSDRDDILVFGGSEQEHDERVKEVLKKINEVNLTVKEFRFMVDYVPGAINQAADALSKLVYKEMDNFKEECEEEEEDDTQVCGVVGRTISEDDWRKGRKKGKFACFARLVNKKCADMGITDVEWKKVEVVKGVAREKWLNAKKSLKKAVLEVVDWFRTKNQ</sequence>
<dbReference type="InterPro" id="IPR043128">
    <property type="entry name" value="Rev_trsase/Diguanyl_cyclase"/>
</dbReference>
<dbReference type="AlphaFoldDB" id="A0AAV7W9K7"/>
<dbReference type="Proteomes" id="UP001066276">
    <property type="component" value="Chromosome 1_2"/>
</dbReference>
<evidence type="ECO:0000313" key="2">
    <source>
        <dbReference type="Proteomes" id="UP001066276"/>
    </source>
</evidence>
<organism evidence="1 2">
    <name type="scientific">Pleurodeles waltl</name>
    <name type="common">Iberian ribbed newt</name>
    <dbReference type="NCBI Taxonomy" id="8319"/>
    <lineage>
        <taxon>Eukaryota</taxon>
        <taxon>Metazoa</taxon>
        <taxon>Chordata</taxon>
        <taxon>Craniata</taxon>
        <taxon>Vertebrata</taxon>
        <taxon>Euteleostomi</taxon>
        <taxon>Amphibia</taxon>
        <taxon>Batrachia</taxon>
        <taxon>Caudata</taxon>
        <taxon>Salamandroidea</taxon>
        <taxon>Salamandridae</taxon>
        <taxon>Pleurodelinae</taxon>
        <taxon>Pleurodeles</taxon>
    </lineage>
</organism>
<evidence type="ECO:0000313" key="1">
    <source>
        <dbReference type="EMBL" id="KAJ1209266.1"/>
    </source>
</evidence>
<proteinExistence type="predicted"/>